<comment type="similarity">
    <text evidence="2 5">Belongs to the aldose epimerase family.</text>
</comment>
<keyword evidence="3 5" id="KW-0413">Isomerase</keyword>
<organism evidence="9 10">
    <name type="scientific">Alteromonas confluentis</name>
    <dbReference type="NCBI Taxonomy" id="1656094"/>
    <lineage>
        <taxon>Bacteria</taxon>
        <taxon>Pseudomonadati</taxon>
        <taxon>Pseudomonadota</taxon>
        <taxon>Gammaproteobacteria</taxon>
        <taxon>Alteromonadales</taxon>
        <taxon>Alteromonadaceae</taxon>
        <taxon>Alteromonas/Salinimonas group</taxon>
        <taxon>Alteromonas</taxon>
    </lineage>
</organism>
<evidence type="ECO:0000256" key="3">
    <source>
        <dbReference type="ARBA" id="ARBA00023235"/>
    </source>
</evidence>
<evidence type="ECO:0000256" key="8">
    <source>
        <dbReference type="PIRSR" id="PIRSR005096-3"/>
    </source>
</evidence>
<gene>
    <name evidence="9" type="ORF">BFC18_02340</name>
</gene>
<dbReference type="PANTHER" id="PTHR10091">
    <property type="entry name" value="ALDOSE-1-EPIMERASE"/>
    <property type="match status" value="1"/>
</dbReference>
<dbReference type="SUPFAM" id="SSF74650">
    <property type="entry name" value="Galactose mutarotase-like"/>
    <property type="match status" value="1"/>
</dbReference>
<dbReference type="PIRSF" id="PIRSF005096">
    <property type="entry name" value="GALM"/>
    <property type="match status" value="1"/>
</dbReference>
<reference evidence="9 10" key="1">
    <citation type="submission" date="2016-08" db="EMBL/GenBank/DDBJ databases">
        <authorList>
            <person name="Seilhamer J.J."/>
        </authorList>
    </citation>
    <scope>NUCLEOTIDE SEQUENCE [LARGE SCALE GENOMIC DNA]</scope>
    <source>
        <strain evidence="9 10">KCTC 42603</strain>
    </source>
</reference>
<dbReference type="EC" id="5.1.3.3" evidence="5"/>
<feature type="active site" description="Proton acceptor" evidence="6">
    <location>
        <position position="314"/>
    </location>
</feature>
<evidence type="ECO:0000256" key="6">
    <source>
        <dbReference type="PIRSR" id="PIRSR005096-1"/>
    </source>
</evidence>
<accession>A0A1E7ZFX3</accession>
<dbReference type="GO" id="GO:0004034">
    <property type="term" value="F:aldose 1-epimerase activity"/>
    <property type="evidence" value="ECO:0007669"/>
    <property type="project" value="UniProtKB-EC"/>
</dbReference>
<dbReference type="EMBL" id="MDHN01000004">
    <property type="protein sequence ID" value="OFC72425.1"/>
    <property type="molecule type" value="Genomic_DNA"/>
</dbReference>
<dbReference type="UniPathway" id="UPA00242"/>
<evidence type="ECO:0000256" key="7">
    <source>
        <dbReference type="PIRSR" id="PIRSR005096-2"/>
    </source>
</evidence>
<dbReference type="GO" id="GO:0033499">
    <property type="term" value="P:galactose catabolic process via UDP-galactose, Leloir pathway"/>
    <property type="evidence" value="ECO:0007669"/>
    <property type="project" value="TreeGrafter"/>
</dbReference>
<dbReference type="OrthoDB" id="9779408at2"/>
<feature type="binding site" evidence="8">
    <location>
        <begin position="80"/>
        <end position="81"/>
    </location>
    <ligand>
        <name>beta-D-galactose</name>
        <dbReference type="ChEBI" id="CHEBI:27667"/>
    </ligand>
</feature>
<sequence>MPDISVKPFGAVNGCDVSVFTLRNDNGMTVSVTNFGGIVTAINVADRQGHFTNVVAGLDCAEDYANDGAFLGALVGPYANRIANGAFAIDGQKYQLEQNAGTNNLHSASAGINKKVWQATSSSNDHTATLTLTVVCPDGEGGFPGDREIIAEYSLDNTDTLSLVMKATSTATSPLSLTSHGYFNLAGEGNVLDHQVMINADTFTPLNADCVPTGELRSVSGTPFDFRAPKTMGEDISIADEQLQLGSGYDHNFVLNTFAEPNAEPAATVIESQSGRVMTLWTNTPGLQFYSANCLSMASAGSQTFVDDGALCLEPQAFPDTPNHPEFPGGWIKPGEEHVTWMKLNFSVQD</sequence>
<evidence type="ECO:0000256" key="5">
    <source>
        <dbReference type="PIRNR" id="PIRNR005096"/>
    </source>
</evidence>
<evidence type="ECO:0000256" key="4">
    <source>
        <dbReference type="ARBA" id="ARBA00023277"/>
    </source>
</evidence>
<dbReference type="InterPro" id="IPR015443">
    <property type="entry name" value="Aldose_1-epimerase"/>
</dbReference>
<feature type="binding site" evidence="7">
    <location>
        <position position="250"/>
    </location>
    <ligand>
        <name>beta-D-galactose</name>
        <dbReference type="ChEBI" id="CHEBI:27667"/>
    </ligand>
</feature>
<evidence type="ECO:0000256" key="2">
    <source>
        <dbReference type="ARBA" id="ARBA00006206"/>
    </source>
</evidence>
<keyword evidence="4 5" id="KW-0119">Carbohydrate metabolism</keyword>
<evidence type="ECO:0000313" key="9">
    <source>
        <dbReference type="EMBL" id="OFC72425.1"/>
    </source>
</evidence>
<dbReference type="Pfam" id="PF01263">
    <property type="entry name" value="Aldose_epim"/>
    <property type="match status" value="1"/>
</dbReference>
<dbReference type="Gene3D" id="2.70.98.10">
    <property type="match status" value="1"/>
</dbReference>
<dbReference type="GO" id="GO:0006006">
    <property type="term" value="P:glucose metabolic process"/>
    <property type="evidence" value="ECO:0007669"/>
    <property type="project" value="TreeGrafter"/>
</dbReference>
<dbReference type="GO" id="GO:0030246">
    <property type="term" value="F:carbohydrate binding"/>
    <property type="evidence" value="ECO:0007669"/>
    <property type="project" value="InterPro"/>
</dbReference>
<protein>
    <recommendedName>
        <fullName evidence="5">Aldose 1-epimerase</fullName>
        <ecNumber evidence="5">5.1.3.3</ecNumber>
    </recommendedName>
</protein>
<feature type="active site" description="Proton donor" evidence="6">
    <location>
        <position position="180"/>
    </location>
</feature>
<dbReference type="InterPro" id="IPR014718">
    <property type="entry name" value="GH-type_carb-bd"/>
</dbReference>
<dbReference type="InterPro" id="IPR008183">
    <property type="entry name" value="Aldose_1/G6P_1-epimerase"/>
</dbReference>
<comment type="catalytic activity">
    <reaction evidence="5">
        <text>alpha-D-glucose = beta-D-glucose</text>
        <dbReference type="Rhea" id="RHEA:10264"/>
        <dbReference type="ChEBI" id="CHEBI:15903"/>
        <dbReference type="ChEBI" id="CHEBI:17925"/>
        <dbReference type="EC" id="5.1.3.3"/>
    </reaction>
</comment>
<feature type="binding site" evidence="8">
    <location>
        <begin position="180"/>
        <end position="182"/>
    </location>
    <ligand>
        <name>beta-D-galactose</name>
        <dbReference type="ChEBI" id="CHEBI:27667"/>
    </ligand>
</feature>
<keyword evidence="10" id="KW-1185">Reference proteome</keyword>
<comment type="pathway">
    <text evidence="1 5">Carbohydrate metabolism; hexose metabolism.</text>
</comment>
<dbReference type="InterPro" id="IPR011013">
    <property type="entry name" value="Gal_mutarotase_sf_dom"/>
</dbReference>
<dbReference type="InterPro" id="IPR047215">
    <property type="entry name" value="Galactose_mutarotase-like"/>
</dbReference>
<comment type="caution">
    <text evidence="9">The sequence shown here is derived from an EMBL/GenBank/DDBJ whole genome shotgun (WGS) entry which is preliminary data.</text>
</comment>
<dbReference type="STRING" id="1656094.BFC18_02340"/>
<name>A0A1E7ZFX3_9ALTE</name>
<dbReference type="NCBIfam" id="NF008277">
    <property type="entry name" value="PRK11055.1"/>
    <property type="match status" value="1"/>
</dbReference>
<dbReference type="Proteomes" id="UP000175691">
    <property type="component" value="Unassembled WGS sequence"/>
</dbReference>
<dbReference type="CDD" id="cd09019">
    <property type="entry name" value="galactose_mutarotase_like"/>
    <property type="match status" value="1"/>
</dbReference>
<evidence type="ECO:0000313" key="10">
    <source>
        <dbReference type="Proteomes" id="UP000175691"/>
    </source>
</evidence>
<dbReference type="RefSeq" id="WP_070123339.1">
    <property type="nucleotide sequence ID" value="NZ_MDHN01000004.1"/>
</dbReference>
<proteinExistence type="inferred from homology"/>
<evidence type="ECO:0000256" key="1">
    <source>
        <dbReference type="ARBA" id="ARBA00005028"/>
    </source>
</evidence>
<dbReference type="AlphaFoldDB" id="A0A1E7ZFX3"/>
<dbReference type="PANTHER" id="PTHR10091:SF0">
    <property type="entry name" value="GALACTOSE MUTAROTASE"/>
    <property type="match status" value="1"/>
</dbReference>